<evidence type="ECO:0000256" key="2">
    <source>
        <dbReference type="ARBA" id="ARBA00022475"/>
    </source>
</evidence>
<feature type="transmembrane region" description="Helical" evidence="8">
    <location>
        <begin position="216"/>
        <end position="233"/>
    </location>
</feature>
<comment type="cofactor">
    <cofactor evidence="7">
        <name>Mg(2+)</name>
        <dbReference type="ChEBI" id="CHEBI:18420"/>
    </cofactor>
</comment>
<keyword evidence="4 8" id="KW-0812">Transmembrane</keyword>
<feature type="transmembrane region" description="Helical" evidence="8">
    <location>
        <begin position="160"/>
        <end position="178"/>
    </location>
</feature>
<evidence type="ECO:0000256" key="4">
    <source>
        <dbReference type="ARBA" id="ARBA00022692"/>
    </source>
</evidence>
<evidence type="ECO:0000313" key="9">
    <source>
        <dbReference type="EMBL" id="GBF58543.1"/>
    </source>
</evidence>
<dbReference type="PANTHER" id="PTHR22926:SF3">
    <property type="entry name" value="UNDECAPRENYL-PHOSPHATE ALPHA-N-ACETYLGLUCOSAMINYL 1-PHOSPHATE TRANSFERASE"/>
    <property type="match status" value="1"/>
</dbReference>
<dbReference type="GO" id="GO:0005886">
    <property type="term" value="C:plasma membrane"/>
    <property type="evidence" value="ECO:0007669"/>
    <property type="project" value="UniProtKB-SubCell"/>
</dbReference>
<dbReference type="OrthoDB" id="9783652at2"/>
<feature type="transmembrane region" description="Helical" evidence="8">
    <location>
        <begin position="6"/>
        <end position="25"/>
    </location>
</feature>
<evidence type="ECO:0000256" key="8">
    <source>
        <dbReference type="SAM" id="Phobius"/>
    </source>
</evidence>
<evidence type="ECO:0000256" key="3">
    <source>
        <dbReference type="ARBA" id="ARBA00022679"/>
    </source>
</evidence>
<dbReference type="InterPro" id="IPR000715">
    <property type="entry name" value="Glycosyl_transferase_4"/>
</dbReference>
<dbReference type="GO" id="GO:0046872">
    <property type="term" value="F:metal ion binding"/>
    <property type="evidence" value="ECO:0007669"/>
    <property type="project" value="UniProtKB-KW"/>
</dbReference>
<evidence type="ECO:0000256" key="6">
    <source>
        <dbReference type="ARBA" id="ARBA00023136"/>
    </source>
</evidence>
<sequence>MLILGACVIAMMVAWGVTRLMMAWAKPDLPDEARKLHTIPTPTSGGVGIMAGLLAGTAVLLLTHLDGASVSSWQAFGACLSLALAGGALGYWDDRVGLGARLKLGVMLCITLGFILAGMRIDSLPLWSGFALQFSPWLAGLGTLMWLLVMVNVVNFLDGANGMAMGCSGIGLIFLAMLSAEPAGIGPAALCLVGAAACLGFLYWNGLGGRVFSGDAGALAVGLLIGGLGVWAGERGANPWAIALCFLPMLSDAILTILWRARQRHNLLTAHAEHVYQLAIRTGTSHGQISLIYWLASAMCGALAVVTHPLGPSAVSASFGLALCGFVVILTQSRTILRKRLSKQIG</sequence>
<gene>
    <name evidence="9" type="primary">tagO</name>
    <name evidence="9" type="ORF">PbB2_02229</name>
</gene>
<feature type="binding site" evidence="7">
    <location>
        <position position="215"/>
    </location>
    <ligand>
        <name>Mg(2+)</name>
        <dbReference type="ChEBI" id="CHEBI:18420"/>
    </ligand>
</feature>
<feature type="transmembrane region" description="Helical" evidence="8">
    <location>
        <begin position="71"/>
        <end position="92"/>
    </location>
</feature>
<keyword evidence="7" id="KW-0479">Metal-binding</keyword>
<keyword evidence="3 9" id="KW-0808">Transferase</keyword>
<feature type="transmembrane region" description="Helical" evidence="8">
    <location>
        <begin position="317"/>
        <end position="337"/>
    </location>
</feature>
<dbReference type="RefSeq" id="WP_108985391.1">
    <property type="nucleotide sequence ID" value="NZ_BFBR01000006.1"/>
</dbReference>
<dbReference type="GO" id="GO:0009103">
    <property type="term" value="P:lipopolysaccharide biosynthetic process"/>
    <property type="evidence" value="ECO:0007669"/>
    <property type="project" value="TreeGrafter"/>
</dbReference>
<comment type="subcellular location">
    <subcellularLocation>
        <location evidence="1">Cell membrane</location>
        <topology evidence="1">Multi-pass membrane protein</topology>
    </subcellularLocation>
</comment>
<evidence type="ECO:0000256" key="7">
    <source>
        <dbReference type="PIRSR" id="PIRSR600715-1"/>
    </source>
</evidence>
<keyword evidence="10" id="KW-1185">Reference proteome</keyword>
<evidence type="ECO:0000256" key="5">
    <source>
        <dbReference type="ARBA" id="ARBA00022989"/>
    </source>
</evidence>
<evidence type="ECO:0000256" key="1">
    <source>
        <dbReference type="ARBA" id="ARBA00004651"/>
    </source>
</evidence>
<proteinExistence type="predicted"/>
<dbReference type="GO" id="GO:0044038">
    <property type="term" value="P:cell wall macromolecule biosynthetic process"/>
    <property type="evidence" value="ECO:0007669"/>
    <property type="project" value="TreeGrafter"/>
</dbReference>
<dbReference type="GO" id="GO:0071555">
    <property type="term" value="P:cell wall organization"/>
    <property type="evidence" value="ECO:0007669"/>
    <property type="project" value="TreeGrafter"/>
</dbReference>
<keyword evidence="2" id="KW-1003">Cell membrane</keyword>
<accession>A0A2P2EBW5</accession>
<dbReference type="PANTHER" id="PTHR22926">
    <property type="entry name" value="PHOSPHO-N-ACETYLMURAMOYL-PENTAPEPTIDE-TRANSFERASE"/>
    <property type="match status" value="1"/>
</dbReference>
<comment type="caution">
    <text evidence="9">The sequence shown here is derived from an EMBL/GenBank/DDBJ whole genome shotgun (WGS) entry which is preliminary data.</text>
</comment>
<feature type="transmembrane region" description="Helical" evidence="8">
    <location>
        <begin position="184"/>
        <end position="204"/>
    </location>
</feature>
<feature type="transmembrane region" description="Helical" evidence="8">
    <location>
        <begin position="291"/>
        <end position="311"/>
    </location>
</feature>
<dbReference type="GO" id="GO:0036380">
    <property type="term" value="F:UDP-N-acetylglucosamine-undecaprenyl-phosphate N-acetylglucosaminephosphotransferase activity"/>
    <property type="evidence" value="ECO:0007669"/>
    <property type="project" value="UniProtKB-EC"/>
</dbReference>
<keyword evidence="7" id="KW-0460">Magnesium</keyword>
<dbReference type="EC" id="2.7.8.33" evidence="9"/>
<feature type="transmembrane region" description="Helical" evidence="8">
    <location>
        <begin position="104"/>
        <end position="121"/>
    </location>
</feature>
<dbReference type="Proteomes" id="UP000245086">
    <property type="component" value="Unassembled WGS sequence"/>
</dbReference>
<organism evidence="9 10">
    <name type="scientific">Candidatus Phycosocius bacilliformis</name>
    <dbReference type="NCBI Taxonomy" id="1445552"/>
    <lineage>
        <taxon>Bacteria</taxon>
        <taxon>Pseudomonadati</taxon>
        <taxon>Pseudomonadota</taxon>
        <taxon>Alphaproteobacteria</taxon>
        <taxon>Caulobacterales</taxon>
        <taxon>Caulobacterales incertae sedis</taxon>
        <taxon>Candidatus Phycosocius</taxon>
    </lineage>
</organism>
<feature type="transmembrane region" description="Helical" evidence="8">
    <location>
        <begin position="239"/>
        <end position="259"/>
    </location>
</feature>
<feature type="binding site" evidence="7">
    <location>
        <position position="155"/>
    </location>
    <ligand>
        <name>Mg(2+)</name>
        <dbReference type="ChEBI" id="CHEBI:18420"/>
    </ligand>
</feature>
<dbReference type="AlphaFoldDB" id="A0A2P2EBW5"/>
<name>A0A2P2EBW5_9PROT</name>
<reference evidence="9 10" key="1">
    <citation type="journal article" date="2018" name="Genome Announc.">
        <title>Draft Genome Sequence of "Candidatus Phycosocius bacilliformis," an Alphaproteobacterial Ectosymbiont of the Hydrocarbon-Producing Green Alga Botryococcus braunii.</title>
        <authorList>
            <person name="Tanabe Y."/>
            <person name="Yamaguchi H."/>
            <person name="Watanabe M.M."/>
        </authorList>
    </citation>
    <scope>NUCLEOTIDE SEQUENCE [LARGE SCALE GENOMIC DNA]</scope>
    <source>
        <strain evidence="9 10">BOTRYCO-2</strain>
    </source>
</reference>
<protein>
    <submittedName>
        <fullName evidence="9">Putative undecaprenyl-phosphate N-acetylglucosaminyl 1-phosphate transferase</fullName>
        <ecNumber evidence="9">2.7.8.33</ecNumber>
    </submittedName>
</protein>
<keyword evidence="5 8" id="KW-1133">Transmembrane helix</keyword>
<feature type="transmembrane region" description="Helical" evidence="8">
    <location>
        <begin position="127"/>
        <end position="148"/>
    </location>
</feature>
<evidence type="ECO:0000313" key="10">
    <source>
        <dbReference type="Proteomes" id="UP000245086"/>
    </source>
</evidence>
<dbReference type="EMBL" id="BFBR01000006">
    <property type="protein sequence ID" value="GBF58543.1"/>
    <property type="molecule type" value="Genomic_DNA"/>
</dbReference>
<dbReference type="Pfam" id="PF00953">
    <property type="entry name" value="Glycos_transf_4"/>
    <property type="match status" value="1"/>
</dbReference>
<keyword evidence="6 8" id="KW-0472">Membrane</keyword>